<dbReference type="AlphaFoldDB" id="A0A6S6QT33"/>
<feature type="transmembrane region" description="Helical" evidence="6">
    <location>
        <begin position="154"/>
        <end position="176"/>
    </location>
</feature>
<gene>
    <name evidence="7" type="ORF">IZ6_09460</name>
</gene>
<dbReference type="KEGG" id="tso:IZ6_09460"/>
<feature type="transmembrane region" description="Helical" evidence="6">
    <location>
        <begin position="188"/>
        <end position="209"/>
    </location>
</feature>
<feature type="transmembrane region" description="Helical" evidence="6">
    <location>
        <begin position="74"/>
        <end position="92"/>
    </location>
</feature>
<evidence type="ECO:0000256" key="3">
    <source>
        <dbReference type="ARBA" id="ARBA00022692"/>
    </source>
</evidence>
<keyword evidence="4 6" id="KW-1133">Transmembrane helix</keyword>
<keyword evidence="3 6" id="KW-0812">Transmembrane</keyword>
<evidence type="ECO:0000256" key="4">
    <source>
        <dbReference type="ARBA" id="ARBA00022989"/>
    </source>
</evidence>
<reference evidence="7 8" key="1">
    <citation type="submission" date="2020-08" db="EMBL/GenBank/DDBJ databases">
        <title>Genome sequence of Rhizobiales bacterium strain IZ6.</title>
        <authorList>
            <person name="Nakai R."/>
            <person name="Naganuma T."/>
        </authorList>
    </citation>
    <scope>NUCLEOTIDE SEQUENCE [LARGE SCALE GENOMIC DNA]</scope>
    <source>
        <strain evidence="7 8">IZ6</strain>
    </source>
</reference>
<dbReference type="GO" id="GO:0005886">
    <property type="term" value="C:plasma membrane"/>
    <property type="evidence" value="ECO:0007669"/>
    <property type="project" value="UniProtKB-SubCell"/>
</dbReference>
<evidence type="ECO:0000256" key="1">
    <source>
        <dbReference type="ARBA" id="ARBA00004651"/>
    </source>
</evidence>
<organism evidence="7 8">
    <name type="scientific">Terrihabitans soli</name>
    <dbReference type="NCBI Taxonomy" id="708113"/>
    <lineage>
        <taxon>Bacteria</taxon>
        <taxon>Pseudomonadati</taxon>
        <taxon>Pseudomonadota</taxon>
        <taxon>Alphaproteobacteria</taxon>
        <taxon>Hyphomicrobiales</taxon>
        <taxon>Terrihabitans</taxon>
    </lineage>
</organism>
<evidence type="ECO:0000256" key="6">
    <source>
        <dbReference type="SAM" id="Phobius"/>
    </source>
</evidence>
<evidence type="ECO:0000256" key="5">
    <source>
        <dbReference type="ARBA" id="ARBA00023136"/>
    </source>
</evidence>
<feature type="transmembrane region" description="Helical" evidence="6">
    <location>
        <begin position="40"/>
        <end position="62"/>
    </location>
</feature>
<keyword evidence="2" id="KW-1003">Cell membrane</keyword>
<evidence type="ECO:0000313" key="8">
    <source>
        <dbReference type="Proteomes" id="UP000515317"/>
    </source>
</evidence>
<dbReference type="PANTHER" id="PTHR30086:SF20">
    <property type="entry name" value="ARGININE EXPORTER PROTEIN ARGO-RELATED"/>
    <property type="match status" value="1"/>
</dbReference>
<proteinExistence type="predicted"/>
<dbReference type="EMBL" id="AP023361">
    <property type="protein sequence ID" value="BCJ90211.1"/>
    <property type="molecule type" value="Genomic_DNA"/>
</dbReference>
<dbReference type="RefSeq" id="WP_222876858.1">
    <property type="nucleotide sequence ID" value="NZ_AP023361.1"/>
</dbReference>
<protein>
    <submittedName>
        <fullName evidence="7">Lysine transporter LysE</fullName>
    </submittedName>
</protein>
<dbReference type="PANTHER" id="PTHR30086">
    <property type="entry name" value="ARGININE EXPORTER PROTEIN ARGO"/>
    <property type="match status" value="1"/>
</dbReference>
<dbReference type="GO" id="GO:0015171">
    <property type="term" value="F:amino acid transmembrane transporter activity"/>
    <property type="evidence" value="ECO:0007669"/>
    <property type="project" value="TreeGrafter"/>
</dbReference>
<keyword evidence="8" id="KW-1185">Reference proteome</keyword>
<dbReference type="InterPro" id="IPR001123">
    <property type="entry name" value="LeuE-type"/>
</dbReference>
<name>A0A6S6QT33_9HYPH</name>
<evidence type="ECO:0000313" key="7">
    <source>
        <dbReference type="EMBL" id="BCJ90211.1"/>
    </source>
</evidence>
<sequence length="212" mass="22282">MLDWALLAIGFGIGFAMAAPMGPINIMVIHRGVRHGFMSAFIAGLGAVAGDTLYAAIAAFGITSASDLITGHLTLIKIVGGLLLIGFGLSVVPRTPHPEEGVEEDVRPSMFGAAVSSFVMCVTNPALLLGFAAVFSGLDEIGRAPDNYKSAFELTLGVLTGGIVWWFLLASTVARFRHRITVPWLRSINIIAGVALMVFGGLLLADVALNIF</sequence>
<dbReference type="Pfam" id="PF01810">
    <property type="entry name" value="LysE"/>
    <property type="match status" value="1"/>
</dbReference>
<accession>A0A6S6QT33</accession>
<evidence type="ECO:0000256" key="2">
    <source>
        <dbReference type="ARBA" id="ARBA00022475"/>
    </source>
</evidence>
<dbReference type="Proteomes" id="UP000515317">
    <property type="component" value="Chromosome"/>
</dbReference>
<feature type="transmembrane region" description="Helical" evidence="6">
    <location>
        <begin position="6"/>
        <end position="28"/>
    </location>
</feature>
<comment type="subcellular location">
    <subcellularLocation>
        <location evidence="1">Cell membrane</location>
        <topology evidence="1">Multi-pass membrane protein</topology>
    </subcellularLocation>
</comment>
<feature type="transmembrane region" description="Helical" evidence="6">
    <location>
        <begin position="113"/>
        <end position="134"/>
    </location>
</feature>
<keyword evidence="5 6" id="KW-0472">Membrane</keyword>